<evidence type="ECO:0000313" key="2">
    <source>
        <dbReference type="EMBL" id="ABA87653.1"/>
    </source>
</evidence>
<feature type="transmembrane region" description="Helical" evidence="1">
    <location>
        <begin position="12"/>
        <end position="34"/>
    </location>
</feature>
<dbReference type="Proteomes" id="UP000002534">
    <property type="component" value="Chromosome"/>
</dbReference>
<proteinExistence type="predicted"/>
<accession>Q3A7J1</accession>
<keyword evidence="3" id="KW-1185">Reference proteome</keyword>
<dbReference type="InterPro" id="IPR012902">
    <property type="entry name" value="N_methyl_site"/>
</dbReference>
<dbReference type="HOGENOM" id="CLU_110706_1_0_7"/>
<name>Q3A7J1_SYNC1</name>
<dbReference type="NCBIfam" id="TIGR02532">
    <property type="entry name" value="IV_pilin_GFxxxE"/>
    <property type="match status" value="1"/>
</dbReference>
<evidence type="ECO:0000256" key="1">
    <source>
        <dbReference type="SAM" id="Phobius"/>
    </source>
</evidence>
<keyword evidence="1" id="KW-0472">Membrane</keyword>
<evidence type="ECO:0000313" key="3">
    <source>
        <dbReference type="Proteomes" id="UP000002534"/>
    </source>
</evidence>
<protein>
    <submittedName>
        <fullName evidence="2">Type IV pilus minor pilin MshD, putative</fullName>
    </submittedName>
</protein>
<reference evidence="3" key="1">
    <citation type="submission" date="2005-10" db="EMBL/GenBank/DDBJ databases">
        <title>Complete sequence of Pelobacter carbinolicus DSM 2380.</title>
        <authorList>
            <person name="Copeland A."/>
            <person name="Lucas S."/>
            <person name="Lapidus A."/>
            <person name="Barry K."/>
            <person name="Detter J.C."/>
            <person name="Glavina T."/>
            <person name="Hammon N."/>
            <person name="Israni S."/>
            <person name="Pitluck S."/>
            <person name="Chertkov O."/>
            <person name="Schmutz J."/>
            <person name="Larimer F."/>
            <person name="Land M."/>
            <person name="Kyrpides N."/>
            <person name="Ivanova N."/>
            <person name="Richardson P."/>
        </authorList>
    </citation>
    <scope>NUCLEOTIDE SEQUENCE [LARGE SCALE GENOMIC DNA]</scope>
    <source>
        <strain evidence="3">DSM 2380 / NBRC 103641 / GraBd1</strain>
    </source>
</reference>
<gene>
    <name evidence="2" type="primary">mshD</name>
    <name evidence="2" type="ordered locus">Pcar_0393</name>
</gene>
<reference evidence="2 3" key="2">
    <citation type="journal article" date="2012" name="BMC Genomics">
        <title>The genome of Pelobacter carbinolicus reveals surprising metabolic capabilities and physiological features.</title>
        <authorList>
            <person name="Aklujkar M."/>
            <person name="Haveman S.A."/>
            <person name="Didonato R.Jr."/>
            <person name="Chertkov O."/>
            <person name="Han C.S."/>
            <person name="Land M.L."/>
            <person name="Brown P."/>
            <person name="Lovley D.R."/>
        </authorList>
    </citation>
    <scope>NUCLEOTIDE SEQUENCE [LARGE SCALE GENOMIC DNA]</scope>
    <source>
        <strain evidence="3">DSM 2380 / NBRC 103641 / GraBd1</strain>
    </source>
</reference>
<organism evidence="2 3">
    <name type="scientific">Syntrophotalea carbinolica (strain DSM 2380 / NBRC 103641 / GraBd1)</name>
    <name type="common">Pelobacter carbinolicus</name>
    <dbReference type="NCBI Taxonomy" id="338963"/>
    <lineage>
        <taxon>Bacteria</taxon>
        <taxon>Pseudomonadati</taxon>
        <taxon>Thermodesulfobacteriota</taxon>
        <taxon>Desulfuromonadia</taxon>
        <taxon>Desulfuromonadales</taxon>
        <taxon>Syntrophotaleaceae</taxon>
        <taxon>Syntrophotalea</taxon>
    </lineage>
</organism>
<dbReference type="AlphaFoldDB" id="Q3A7J1"/>
<dbReference type="EMBL" id="CP000142">
    <property type="protein sequence ID" value="ABA87653.1"/>
    <property type="molecule type" value="Genomic_DNA"/>
</dbReference>
<sequence length="149" mass="15777">MTGSGKHSGGFTLIELVVSMVVVSIALGGVLMVMNYTVQHSADPMLQHQAVAIAESYLEEVLLRSYADPDGSDGETVRSLLDDVDDYDGWADTGACDQEGTAITGLESYTVSVAVDDAVLNTVACKKVTVTVSHPTGINLKLSGYRTNY</sequence>
<dbReference type="eggNOG" id="COG4967">
    <property type="taxonomic scope" value="Bacteria"/>
</dbReference>
<dbReference type="PROSITE" id="PS00409">
    <property type="entry name" value="PROKAR_NTER_METHYL"/>
    <property type="match status" value="1"/>
</dbReference>
<dbReference type="Pfam" id="PF07963">
    <property type="entry name" value="N_methyl"/>
    <property type="match status" value="1"/>
</dbReference>
<dbReference type="KEGG" id="pca:Pcar_0393"/>
<dbReference type="SUPFAM" id="SSF54523">
    <property type="entry name" value="Pili subunits"/>
    <property type="match status" value="1"/>
</dbReference>
<keyword evidence="1" id="KW-1133">Transmembrane helix</keyword>
<keyword evidence="1" id="KW-0812">Transmembrane</keyword>
<dbReference type="InterPro" id="IPR045584">
    <property type="entry name" value="Pilin-like"/>
</dbReference>
<dbReference type="STRING" id="338963.Pcar_0393"/>